<organism evidence="1 2">
    <name type="scientific">Blumeria graminis f. sp. tritici</name>
    <dbReference type="NCBI Taxonomy" id="62690"/>
    <lineage>
        <taxon>Eukaryota</taxon>
        <taxon>Fungi</taxon>
        <taxon>Dikarya</taxon>
        <taxon>Ascomycota</taxon>
        <taxon>Pezizomycotina</taxon>
        <taxon>Leotiomycetes</taxon>
        <taxon>Erysiphales</taxon>
        <taxon>Erysiphaceae</taxon>
        <taxon>Blumeria</taxon>
    </lineage>
</organism>
<dbReference type="EMBL" id="LR026992">
    <property type="protein sequence ID" value="VDB92411.1"/>
    <property type="molecule type" value="Genomic_DNA"/>
</dbReference>
<evidence type="ECO:0000313" key="2">
    <source>
        <dbReference type="Proteomes" id="UP000324639"/>
    </source>
</evidence>
<dbReference type="Proteomes" id="UP000324639">
    <property type="component" value="Chromosome Bgt_-09"/>
</dbReference>
<proteinExistence type="predicted"/>
<dbReference type="AlphaFoldDB" id="A0A9X9MKU1"/>
<name>A0A9X9MKU1_BLUGR</name>
<accession>A0A9X9MKU1</accession>
<reference evidence="1 2" key="1">
    <citation type="submission" date="2018-08" db="EMBL/GenBank/DDBJ databases">
        <authorList>
            <person name="Muller C M."/>
        </authorList>
    </citation>
    <scope>NUCLEOTIDE SEQUENCE [LARGE SCALE GENOMIC DNA]</scope>
</reference>
<sequence>MVYRESLSLDSTVSPFATEVTAAKEALKAAPSLPTACFQKIVGYSQITWT</sequence>
<keyword evidence="2" id="KW-1185">Reference proteome</keyword>
<protein>
    <submittedName>
        <fullName evidence="1">Bgt-51048</fullName>
    </submittedName>
</protein>
<evidence type="ECO:0000313" key="1">
    <source>
        <dbReference type="EMBL" id="VDB92411.1"/>
    </source>
</evidence>
<gene>
    <name evidence="1" type="ORF">BGT96224V316_LOCUS6298</name>
</gene>